<keyword evidence="2" id="KW-1185">Reference proteome</keyword>
<feature type="non-terminal residue" evidence="1">
    <location>
        <position position="93"/>
    </location>
</feature>
<name>A0ABU6VQN9_9FABA</name>
<protein>
    <submittedName>
        <fullName evidence="1">Uncharacterized protein</fullName>
    </submittedName>
</protein>
<dbReference type="EMBL" id="JASCZI010152147">
    <property type="protein sequence ID" value="MED6175521.1"/>
    <property type="molecule type" value="Genomic_DNA"/>
</dbReference>
<gene>
    <name evidence="1" type="ORF">PIB30_079127</name>
</gene>
<evidence type="ECO:0000313" key="2">
    <source>
        <dbReference type="Proteomes" id="UP001341840"/>
    </source>
</evidence>
<accession>A0ABU6VQN9</accession>
<organism evidence="1 2">
    <name type="scientific">Stylosanthes scabra</name>
    <dbReference type="NCBI Taxonomy" id="79078"/>
    <lineage>
        <taxon>Eukaryota</taxon>
        <taxon>Viridiplantae</taxon>
        <taxon>Streptophyta</taxon>
        <taxon>Embryophyta</taxon>
        <taxon>Tracheophyta</taxon>
        <taxon>Spermatophyta</taxon>
        <taxon>Magnoliopsida</taxon>
        <taxon>eudicotyledons</taxon>
        <taxon>Gunneridae</taxon>
        <taxon>Pentapetalae</taxon>
        <taxon>rosids</taxon>
        <taxon>fabids</taxon>
        <taxon>Fabales</taxon>
        <taxon>Fabaceae</taxon>
        <taxon>Papilionoideae</taxon>
        <taxon>50 kb inversion clade</taxon>
        <taxon>dalbergioids sensu lato</taxon>
        <taxon>Dalbergieae</taxon>
        <taxon>Pterocarpus clade</taxon>
        <taxon>Stylosanthes</taxon>
    </lineage>
</organism>
<proteinExistence type="predicted"/>
<dbReference type="Proteomes" id="UP001341840">
    <property type="component" value="Unassembled WGS sequence"/>
</dbReference>
<comment type="caution">
    <text evidence="1">The sequence shown here is derived from an EMBL/GenBank/DDBJ whole genome shotgun (WGS) entry which is preliminary data.</text>
</comment>
<reference evidence="1 2" key="1">
    <citation type="journal article" date="2023" name="Plants (Basel)">
        <title>Bridging the Gap: Combining Genomics and Transcriptomics Approaches to Understand Stylosanthes scabra, an Orphan Legume from the Brazilian Caatinga.</title>
        <authorList>
            <person name="Ferreira-Neto J.R.C."/>
            <person name="da Silva M.D."/>
            <person name="Binneck E."/>
            <person name="de Melo N.F."/>
            <person name="da Silva R.H."/>
            <person name="de Melo A.L.T.M."/>
            <person name="Pandolfi V."/>
            <person name="Bustamante F.O."/>
            <person name="Brasileiro-Vidal A.C."/>
            <person name="Benko-Iseppon A.M."/>
        </authorList>
    </citation>
    <scope>NUCLEOTIDE SEQUENCE [LARGE SCALE GENOMIC DNA]</scope>
    <source>
        <tissue evidence="1">Leaves</tissue>
    </source>
</reference>
<sequence length="93" mass="10807">MFMGSLICTAAPGLRKYSWLHLGFCIPRTSIQGIVLCFEVRLLKDGWSPNTTDYLGMHMGAYAMDCLYSTTRVWAPHVPLGNRWNRWPRRHDY</sequence>
<evidence type="ECO:0000313" key="1">
    <source>
        <dbReference type="EMBL" id="MED6175521.1"/>
    </source>
</evidence>